<dbReference type="EMBL" id="DXIQ01000007">
    <property type="protein sequence ID" value="HIV37615.1"/>
    <property type="molecule type" value="Genomic_DNA"/>
</dbReference>
<evidence type="ECO:0000313" key="1">
    <source>
        <dbReference type="EMBL" id="HIV37615.1"/>
    </source>
</evidence>
<sequence>MDIYEKVKETAMQSGMWQTGYINTRDLLFYPEIRKICKENSCRNYGTTWACPPAVGTIEECKKRVMQYEKMLLISIKYNLKDSYDIEGMGNALFSFKGSVDIFDEKLKLFLSDYLLLSNEGCGRCKKCTYPDSPCRFPEHLHHSIEGYGFQIYELAKAAGIKYNNGENTVTFFGGLLLGK</sequence>
<proteinExistence type="predicted"/>
<dbReference type="Proteomes" id="UP000886814">
    <property type="component" value="Unassembled WGS sequence"/>
</dbReference>
<dbReference type="Pfam" id="PF10050">
    <property type="entry name" value="DUF2284"/>
    <property type="match status" value="1"/>
</dbReference>
<reference evidence="1" key="1">
    <citation type="journal article" date="2021" name="PeerJ">
        <title>Extensive microbial diversity within the chicken gut microbiome revealed by metagenomics and culture.</title>
        <authorList>
            <person name="Gilroy R."/>
            <person name="Ravi A."/>
            <person name="Getino M."/>
            <person name="Pursley I."/>
            <person name="Horton D.L."/>
            <person name="Alikhan N.F."/>
            <person name="Baker D."/>
            <person name="Gharbi K."/>
            <person name="Hall N."/>
            <person name="Watson M."/>
            <person name="Adriaenssens E.M."/>
            <person name="Foster-Nyarko E."/>
            <person name="Jarju S."/>
            <person name="Secka A."/>
            <person name="Antonio M."/>
            <person name="Oren A."/>
            <person name="Chaudhuri R.R."/>
            <person name="La Ragione R."/>
            <person name="Hildebrand F."/>
            <person name="Pallen M.J."/>
        </authorList>
    </citation>
    <scope>NUCLEOTIDE SEQUENCE</scope>
    <source>
        <strain evidence="1">CHK195-9823</strain>
    </source>
</reference>
<name>A0A9D1PBA7_9FIRM</name>
<evidence type="ECO:0000313" key="2">
    <source>
        <dbReference type="Proteomes" id="UP000886814"/>
    </source>
</evidence>
<gene>
    <name evidence="1" type="ORF">H9747_01225</name>
</gene>
<comment type="caution">
    <text evidence="1">The sequence shown here is derived from an EMBL/GenBank/DDBJ whole genome shotgun (WGS) entry which is preliminary data.</text>
</comment>
<protein>
    <submittedName>
        <fullName evidence="1">DUF2284 domain-containing protein</fullName>
    </submittedName>
</protein>
<dbReference type="AlphaFoldDB" id="A0A9D1PBA7"/>
<accession>A0A9D1PBA7</accession>
<dbReference type="InterPro" id="IPR019271">
    <property type="entry name" value="DUF2284_metal-binding"/>
</dbReference>
<reference evidence="1" key="2">
    <citation type="submission" date="2021-04" db="EMBL/GenBank/DDBJ databases">
        <authorList>
            <person name="Gilroy R."/>
        </authorList>
    </citation>
    <scope>NUCLEOTIDE SEQUENCE</scope>
    <source>
        <strain evidence="1">CHK195-9823</strain>
    </source>
</reference>
<organism evidence="1 2">
    <name type="scientific">Candidatus Blautia stercorigallinarum</name>
    <dbReference type="NCBI Taxonomy" id="2838501"/>
    <lineage>
        <taxon>Bacteria</taxon>
        <taxon>Bacillati</taxon>
        <taxon>Bacillota</taxon>
        <taxon>Clostridia</taxon>
        <taxon>Lachnospirales</taxon>
        <taxon>Lachnospiraceae</taxon>
        <taxon>Blautia</taxon>
    </lineage>
</organism>